<accession>A0A151M8N0</accession>
<reference evidence="1 2" key="1">
    <citation type="journal article" date="2012" name="Genome Biol.">
        <title>Sequencing three crocodilian genomes to illuminate the evolution of archosaurs and amniotes.</title>
        <authorList>
            <person name="St John J.A."/>
            <person name="Braun E.L."/>
            <person name="Isberg S.R."/>
            <person name="Miles L.G."/>
            <person name="Chong A.Y."/>
            <person name="Gongora J."/>
            <person name="Dalzell P."/>
            <person name="Moran C."/>
            <person name="Bed'hom B."/>
            <person name="Abzhanov A."/>
            <person name="Burgess S.C."/>
            <person name="Cooksey A.M."/>
            <person name="Castoe T.A."/>
            <person name="Crawford N.G."/>
            <person name="Densmore L.D."/>
            <person name="Drew J.C."/>
            <person name="Edwards S.V."/>
            <person name="Faircloth B.C."/>
            <person name="Fujita M.K."/>
            <person name="Greenwold M.J."/>
            <person name="Hoffmann F.G."/>
            <person name="Howard J.M."/>
            <person name="Iguchi T."/>
            <person name="Janes D.E."/>
            <person name="Khan S.Y."/>
            <person name="Kohno S."/>
            <person name="de Koning A.J."/>
            <person name="Lance S.L."/>
            <person name="McCarthy F.M."/>
            <person name="McCormack J.E."/>
            <person name="Merchant M.E."/>
            <person name="Peterson D.G."/>
            <person name="Pollock D.D."/>
            <person name="Pourmand N."/>
            <person name="Raney B.J."/>
            <person name="Roessler K.A."/>
            <person name="Sanford J.R."/>
            <person name="Sawyer R.H."/>
            <person name="Schmidt C.J."/>
            <person name="Triplett E.W."/>
            <person name="Tuberville T.D."/>
            <person name="Venegas-Anaya M."/>
            <person name="Howard J.T."/>
            <person name="Jarvis E.D."/>
            <person name="Guillette L.J.Jr."/>
            <person name="Glenn T.C."/>
            <person name="Green R.E."/>
            <person name="Ray D.A."/>
        </authorList>
    </citation>
    <scope>NUCLEOTIDE SEQUENCE [LARGE SCALE GENOMIC DNA]</scope>
    <source>
        <strain evidence="1">KSC_2009_1</strain>
    </source>
</reference>
<evidence type="ECO:0000313" key="2">
    <source>
        <dbReference type="Proteomes" id="UP000050525"/>
    </source>
</evidence>
<comment type="caution">
    <text evidence="1">The sequence shown here is derived from an EMBL/GenBank/DDBJ whole genome shotgun (WGS) entry which is preliminary data.</text>
</comment>
<sequence length="103" mass="11622">MLAESLAPCQLTPHRNMSLTATEYGRAIRWNLSNKMSGWQALVLEKCQAGNCFGGLEEQTKSNVGTGASEDQPLHLRKKDTEVRRECVSKNSWIYKPIWIKAN</sequence>
<evidence type="ECO:0000313" key="1">
    <source>
        <dbReference type="EMBL" id="KYO20867.1"/>
    </source>
</evidence>
<dbReference type="AlphaFoldDB" id="A0A151M8N0"/>
<dbReference type="EMBL" id="AKHW03006358">
    <property type="protein sequence ID" value="KYO20867.1"/>
    <property type="molecule type" value="Genomic_DNA"/>
</dbReference>
<protein>
    <submittedName>
        <fullName evidence="1">Uncharacterized protein</fullName>
    </submittedName>
</protein>
<gene>
    <name evidence="1" type="ORF">Y1Q_0012709</name>
</gene>
<organism evidence="1 2">
    <name type="scientific">Alligator mississippiensis</name>
    <name type="common">American alligator</name>
    <dbReference type="NCBI Taxonomy" id="8496"/>
    <lineage>
        <taxon>Eukaryota</taxon>
        <taxon>Metazoa</taxon>
        <taxon>Chordata</taxon>
        <taxon>Craniata</taxon>
        <taxon>Vertebrata</taxon>
        <taxon>Euteleostomi</taxon>
        <taxon>Archelosauria</taxon>
        <taxon>Archosauria</taxon>
        <taxon>Crocodylia</taxon>
        <taxon>Alligatoridae</taxon>
        <taxon>Alligatorinae</taxon>
        <taxon>Alligator</taxon>
    </lineage>
</organism>
<dbReference type="Proteomes" id="UP000050525">
    <property type="component" value="Unassembled WGS sequence"/>
</dbReference>
<keyword evidence="2" id="KW-1185">Reference proteome</keyword>
<name>A0A151M8N0_ALLMI</name>
<proteinExistence type="predicted"/>